<feature type="transmembrane region" description="Helical" evidence="9">
    <location>
        <begin position="136"/>
        <end position="159"/>
    </location>
</feature>
<reference evidence="11 12" key="1">
    <citation type="submission" date="2021-03" db="EMBL/GenBank/DDBJ databases">
        <title>Sneathiella sp. CAU 1612 isolated from Kang Won-do.</title>
        <authorList>
            <person name="Kim W."/>
        </authorList>
    </citation>
    <scope>NUCLEOTIDE SEQUENCE [LARGE SCALE GENOMIC DNA]</scope>
    <source>
        <strain evidence="11 12">CAU 1612</strain>
    </source>
</reference>
<keyword evidence="2 9" id="KW-0813">Transport</keyword>
<keyword evidence="7 9" id="KW-0472">Membrane</keyword>
<comment type="similarity">
    <text evidence="8 9">Belongs to the TRAP transporter small permease family.</text>
</comment>
<comment type="subunit">
    <text evidence="9">The complex comprises the extracytoplasmic solute receptor protein and the two transmembrane proteins.</text>
</comment>
<keyword evidence="12" id="KW-1185">Reference proteome</keyword>
<keyword evidence="5 9" id="KW-0812">Transmembrane</keyword>
<evidence type="ECO:0000256" key="9">
    <source>
        <dbReference type="RuleBase" id="RU369079"/>
    </source>
</evidence>
<evidence type="ECO:0000256" key="2">
    <source>
        <dbReference type="ARBA" id="ARBA00022448"/>
    </source>
</evidence>
<keyword evidence="4 9" id="KW-0997">Cell inner membrane</keyword>
<evidence type="ECO:0000256" key="7">
    <source>
        <dbReference type="ARBA" id="ARBA00023136"/>
    </source>
</evidence>
<feature type="transmembrane region" description="Helical" evidence="9">
    <location>
        <begin position="20"/>
        <end position="40"/>
    </location>
</feature>
<comment type="subcellular location">
    <subcellularLocation>
        <location evidence="1 9">Cell inner membrane</location>
        <topology evidence="1 9">Multi-pass membrane protein</topology>
    </subcellularLocation>
</comment>
<protein>
    <recommendedName>
        <fullName evidence="9">TRAP transporter small permease protein</fullName>
    </recommendedName>
</protein>
<name>A0ABS3F3W0_9PROT</name>
<evidence type="ECO:0000256" key="5">
    <source>
        <dbReference type="ARBA" id="ARBA00022692"/>
    </source>
</evidence>
<feature type="transmembrane region" description="Helical" evidence="9">
    <location>
        <begin position="52"/>
        <end position="73"/>
    </location>
</feature>
<evidence type="ECO:0000256" key="3">
    <source>
        <dbReference type="ARBA" id="ARBA00022475"/>
    </source>
</evidence>
<dbReference type="PANTHER" id="PTHR35011">
    <property type="entry name" value="2,3-DIKETO-L-GULONATE TRAP TRANSPORTER SMALL PERMEASE PROTEIN YIAM"/>
    <property type="match status" value="1"/>
</dbReference>
<evidence type="ECO:0000256" key="1">
    <source>
        <dbReference type="ARBA" id="ARBA00004429"/>
    </source>
</evidence>
<dbReference type="InterPro" id="IPR055348">
    <property type="entry name" value="DctQ"/>
</dbReference>
<sequence length="174" mass="19792">MRTTNITGPIFKFLRQTQLWAAHITLTIMVGSLFFQVLARQMRWQLDWTEELARFSFIAMIFVAASYATQTGAHLRVEFFSELIAKLGRGSRWIVSQLQWCAVLAFDVLFTWYSIENLIEGFRYPNLSPTLNFNENILFLAPAIGFSAAIIFTILSRFVDPPALQAPSSGEITS</sequence>
<evidence type="ECO:0000256" key="4">
    <source>
        <dbReference type="ARBA" id="ARBA00022519"/>
    </source>
</evidence>
<dbReference type="InterPro" id="IPR007387">
    <property type="entry name" value="TRAP_DctQ"/>
</dbReference>
<proteinExistence type="inferred from homology"/>
<keyword evidence="6 9" id="KW-1133">Transmembrane helix</keyword>
<evidence type="ECO:0000313" key="11">
    <source>
        <dbReference type="EMBL" id="MBO0333178.1"/>
    </source>
</evidence>
<keyword evidence="3" id="KW-1003">Cell membrane</keyword>
<dbReference type="Proteomes" id="UP000664761">
    <property type="component" value="Unassembled WGS sequence"/>
</dbReference>
<feature type="domain" description="Tripartite ATP-independent periplasmic transporters DctQ component" evidence="10">
    <location>
        <begin position="29"/>
        <end position="159"/>
    </location>
</feature>
<dbReference type="PANTHER" id="PTHR35011:SF2">
    <property type="entry name" value="2,3-DIKETO-L-GULONATE TRAP TRANSPORTER SMALL PERMEASE PROTEIN YIAM"/>
    <property type="match status" value="1"/>
</dbReference>
<evidence type="ECO:0000313" key="12">
    <source>
        <dbReference type="Proteomes" id="UP000664761"/>
    </source>
</evidence>
<feature type="transmembrane region" description="Helical" evidence="9">
    <location>
        <begin position="93"/>
        <end position="115"/>
    </location>
</feature>
<comment type="function">
    <text evidence="9">Part of the tripartite ATP-independent periplasmic (TRAP) transport system.</text>
</comment>
<gene>
    <name evidence="11" type="ORF">J0X12_06125</name>
</gene>
<dbReference type="EMBL" id="JAFLNC010000002">
    <property type="protein sequence ID" value="MBO0333178.1"/>
    <property type="molecule type" value="Genomic_DNA"/>
</dbReference>
<dbReference type="Pfam" id="PF04290">
    <property type="entry name" value="DctQ"/>
    <property type="match status" value="1"/>
</dbReference>
<organism evidence="11 12">
    <name type="scientific">Sneathiella sedimenti</name>
    <dbReference type="NCBI Taxonomy" id="2816034"/>
    <lineage>
        <taxon>Bacteria</taxon>
        <taxon>Pseudomonadati</taxon>
        <taxon>Pseudomonadota</taxon>
        <taxon>Alphaproteobacteria</taxon>
        <taxon>Sneathiellales</taxon>
        <taxon>Sneathiellaceae</taxon>
        <taxon>Sneathiella</taxon>
    </lineage>
</organism>
<evidence type="ECO:0000256" key="8">
    <source>
        <dbReference type="ARBA" id="ARBA00038436"/>
    </source>
</evidence>
<evidence type="ECO:0000256" key="6">
    <source>
        <dbReference type="ARBA" id="ARBA00022989"/>
    </source>
</evidence>
<comment type="caution">
    <text evidence="11">The sequence shown here is derived from an EMBL/GenBank/DDBJ whole genome shotgun (WGS) entry which is preliminary data.</text>
</comment>
<dbReference type="RefSeq" id="WP_207043308.1">
    <property type="nucleotide sequence ID" value="NZ_JAFLNC010000002.1"/>
</dbReference>
<evidence type="ECO:0000259" key="10">
    <source>
        <dbReference type="Pfam" id="PF04290"/>
    </source>
</evidence>
<accession>A0ABS3F3W0</accession>